<feature type="region of interest" description="Disordered" evidence="1">
    <location>
        <begin position="127"/>
        <end position="158"/>
    </location>
</feature>
<feature type="compositionally biased region" description="Polar residues" evidence="1">
    <location>
        <begin position="243"/>
        <end position="260"/>
    </location>
</feature>
<sequence length="260" mass="28217">MSTDLAQHAYTNYIFLHSGLIDTTNNLPTVSHANTFVRVFPDIGNEIPQPWLVPFPTPPSFPATLQAEAQEHENNENMELRTLCSHTAANGILAAGSRCSRSIFSSTEPVPTDLDAGTTGGALITTSTVTPAWSRESAAGSESSDNLNMPPLEDVTSEDVDELMSESEKDWNEMRKEITDELAIAKGACDETDCFLKLFCHYTGLHPSNDLLSFLGNNPSPVTSSFLRQPHPTPEPDAEAMPSSPTNELSTDPLTEAHQT</sequence>
<name>A0A165YKJ3_9AGAM</name>
<protein>
    <submittedName>
        <fullName evidence="2">Uncharacterized protein</fullName>
    </submittedName>
</protein>
<feature type="region of interest" description="Disordered" evidence="1">
    <location>
        <begin position="223"/>
        <end position="260"/>
    </location>
</feature>
<dbReference type="EMBL" id="KV417695">
    <property type="protein sequence ID" value="KZP09657.1"/>
    <property type="molecule type" value="Genomic_DNA"/>
</dbReference>
<evidence type="ECO:0000313" key="2">
    <source>
        <dbReference type="EMBL" id="KZP09657.1"/>
    </source>
</evidence>
<reference evidence="2" key="1">
    <citation type="journal article" date="2016" name="Mol. Biol. Evol.">
        <title>Comparative Genomics of Early-Diverging Mushroom-Forming Fungi Provides Insights into the Origins of Lignocellulose Decay Capabilities.</title>
        <authorList>
            <person name="Nagy L.G."/>
            <person name="Riley R."/>
            <person name="Tritt A."/>
            <person name="Adam C."/>
            <person name="Daum C."/>
            <person name="Floudas D."/>
            <person name="Sun H."/>
            <person name="Yadav J.S."/>
            <person name="Pangilinan J."/>
            <person name="Larsson K.H."/>
            <person name="Matsuura K."/>
            <person name="Barry K."/>
            <person name="Labutti K."/>
            <person name="Kuo R."/>
            <person name="Ohm R.A."/>
            <person name="Bhattacharya S.S."/>
            <person name="Shirouzu T."/>
            <person name="Yoshinaga Y."/>
            <person name="Martin F.M."/>
            <person name="Grigoriev I.V."/>
            <person name="Hibbett D.S."/>
        </authorList>
    </citation>
    <scope>NUCLEOTIDE SEQUENCE [LARGE SCALE GENOMIC DNA]</scope>
    <source>
        <strain evidence="2">CBS 109695</strain>
    </source>
</reference>
<evidence type="ECO:0000256" key="1">
    <source>
        <dbReference type="SAM" id="MobiDB-lite"/>
    </source>
</evidence>
<proteinExistence type="predicted"/>
<accession>A0A165YKJ3</accession>
<dbReference type="AlphaFoldDB" id="A0A165YKJ3"/>
<organism evidence="2">
    <name type="scientific">Athelia psychrophila</name>
    <dbReference type="NCBI Taxonomy" id="1759441"/>
    <lineage>
        <taxon>Eukaryota</taxon>
        <taxon>Fungi</taxon>
        <taxon>Dikarya</taxon>
        <taxon>Basidiomycota</taxon>
        <taxon>Agaricomycotina</taxon>
        <taxon>Agaricomycetes</taxon>
        <taxon>Agaricomycetidae</taxon>
        <taxon>Atheliales</taxon>
        <taxon>Atheliaceae</taxon>
        <taxon>Athelia</taxon>
    </lineage>
</organism>
<gene>
    <name evidence="2" type="ORF">FIBSPDRAFT_963777</name>
</gene>